<name>A0A565CUK7_9BRAS</name>
<dbReference type="SUPFAM" id="SSF53474">
    <property type="entry name" value="alpha/beta-Hydrolases"/>
    <property type="match status" value="1"/>
</dbReference>
<dbReference type="PANTHER" id="PTHR31479">
    <property type="entry name" value="ALPHA/BETA-HYDROLASES SUPERFAMILY PROTEIN"/>
    <property type="match status" value="1"/>
</dbReference>
<keyword evidence="4" id="KW-1185">Reference proteome</keyword>
<dbReference type="Pfam" id="PF01764">
    <property type="entry name" value="Lipase_3"/>
    <property type="match status" value="1"/>
</dbReference>
<dbReference type="AlphaFoldDB" id="A0A565CUK7"/>
<feature type="domain" description="Fungal lipase-type" evidence="2">
    <location>
        <begin position="59"/>
        <end position="104"/>
    </location>
</feature>
<dbReference type="OrthoDB" id="58570at2759"/>
<dbReference type="GO" id="GO:0016787">
    <property type="term" value="F:hydrolase activity"/>
    <property type="evidence" value="ECO:0007669"/>
    <property type="project" value="UniProtKB-KW"/>
</dbReference>
<proteinExistence type="predicted"/>
<organism evidence="3 4">
    <name type="scientific">Arabis nemorensis</name>
    <dbReference type="NCBI Taxonomy" id="586526"/>
    <lineage>
        <taxon>Eukaryota</taxon>
        <taxon>Viridiplantae</taxon>
        <taxon>Streptophyta</taxon>
        <taxon>Embryophyta</taxon>
        <taxon>Tracheophyta</taxon>
        <taxon>Spermatophyta</taxon>
        <taxon>Magnoliopsida</taxon>
        <taxon>eudicotyledons</taxon>
        <taxon>Gunneridae</taxon>
        <taxon>Pentapetalae</taxon>
        <taxon>rosids</taxon>
        <taxon>malvids</taxon>
        <taxon>Brassicales</taxon>
        <taxon>Brassicaceae</taxon>
        <taxon>Arabideae</taxon>
        <taxon>Arabis</taxon>
    </lineage>
</organism>
<evidence type="ECO:0000256" key="1">
    <source>
        <dbReference type="ARBA" id="ARBA00022801"/>
    </source>
</evidence>
<gene>
    <name evidence="3" type="ORF">ANE_LOCUS27842</name>
</gene>
<reference evidence="3" key="1">
    <citation type="submission" date="2019-07" db="EMBL/GenBank/DDBJ databases">
        <authorList>
            <person name="Dittberner H."/>
        </authorList>
    </citation>
    <scope>NUCLEOTIDE SEQUENCE [LARGE SCALE GENOMIC DNA]</scope>
</reference>
<evidence type="ECO:0000259" key="2">
    <source>
        <dbReference type="Pfam" id="PF01764"/>
    </source>
</evidence>
<keyword evidence="1" id="KW-0378">Hydrolase</keyword>
<comment type="caution">
    <text evidence="3">The sequence shown here is derived from an EMBL/GenBank/DDBJ whole genome shotgun (WGS) entry which is preliminary data.</text>
</comment>
<dbReference type="PANTHER" id="PTHR31479:SF14">
    <property type="entry name" value="GB|AAD29063.1"/>
    <property type="match status" value="1"/>
</dbReference>
<sequence length="271" mass="30777">MEGSDSSIYGAIFEYNFSYNYQNFPSLRVPPRYVIAFRGTILTSKTCFSDVRHNLRCIYDTRFEHAMHAIHNMVVKHSDTSVWLAGHSLGADLALLAGKTMARFGFFLEAYIFNPPKWSIPLETLIKCEVLNGGIRFAGSLFKAGVAKIFKDLDQVQENDQAMNIVRWTPYLFVNPADPICSAYIGYFKNKTFMNKIGLSEIERIATTNPLRSLLVGKKETSSPSESLHPLPSAYMIVNKNVSHDGRKAHGLDQWWDPSFNGEYVFYQFNS</sequence>
<dbReference type="InterPro" id="IPR002921">
    <property type="entry name" value="Fungal_lipase-type"/>
</dbReference>
<dbReference type="InterPro" id="IPR029058">
    <property type="entry name" value="AB_hydrolase_fold"/>
</dbReference>
<evidence type="ECO:0000313" key="4">
    <source>
        <dbReference type="Proteomes" id="UP000489600"/>
    </source>
</evidence>
<dbReference type="Gene3D" id="3.40.50.1820">
    <property type="entry name" value="alpha/beta hydrolase"/>
    <property type="match status" value="1"/>
</dbReference>
<dbReference type="EMBL" id="CABITT030000008">
    <property type="protein sequence ID" value="VVB17398.1"/>
    <property type="molecule type" value="Genomic_DNA"/>
</dbReference>
<protein>
    <recommendedName>
        <fullName evidence="2">Fungal lipase-type domain-containing protein</fullName>
    </recommendedName>
</protein>
<dbReference type="Proteomes" id="UP000489600">
    <property type="component" value="Unassembled WGS sequence"/>
</dbReference>
<dbReference type="GO" id="GO:0006629">
    <property type="term" value="P:lipid metabolic process"/>
    <property type="evidence" value="ECO:0007669"/>
    <property type="project" value="InterPro"/>
</dbReference>
<accession>A0A565CUK7</accession>
<evidence type="ECO:0000313" key="3">
    <source>
        <dbReference type="EMBL" id="VVB17398.1"/>
    </source>
</evidence>